<feature type="region of interest" description="Disordered" evidence="1">
    <location>
        <begin position="1"/>
        <end position="60"/>
    </location>
</feature>
<sequence length="532" mass="55434">MTSDYNSSRSNKPSTRSADDDADADGVDDGTAAAPANYNNTRSNRSTARPPEIVDDDLEEDDETFRVVSRLDSRLKEATAAAWAAISKRSARTGRNPKLDKQVSAAMGDMDTALAELRAALQRCSSESCVVALGNVADREADLARAKGYIENEEWAAFGLRGGDDNDILVGDYLLPPATFDPAGAYSAGEQAALYRYLDGDAVVAERVTVCLPDAEVPGGNGSLRAGVTPKRIIDYLTGHGGGTDHSWGGRINAAADGGGDCDDEDPGNYPGAVCGSSPHFVAEVTGPVTSGGSLEGVRASDGTLVVMTTGPTSESGPSVLVCPADGEAYEPANLRSWGARSTSPPTQLTQQGRIQDVTVAQVQVQPPGCPHPVSALFYVGRGESDGQLIYSGGWVIDDAALYETASTVLSMAGPTQVVGIECCFDYSTDADGDGFGDVVKRSVSGERAWRGARLDTGTVGELVEKGVLTDGGKQGNDPVVRKKPGRTSETDGEPFITHLALDAPVLHLVNAANASNEVKFKAGAELSKAVN</sequence>
<proteinExistence type="predicted"/>
<dbReference type="AlphaFoldDB" id="A0ABD6DZ06"/>
<reference evidence="2 3" key="1">
    <citation type="journal article" date="2019" name="Int. J. Syst. Evol. Microbiol.">
        <title>The Global Catalogue of Microorganisms (GCM) 10K type strain sequencing project: providing services to taxonomists for standard genome sequencing and annotation.</title>
        <authorList>
            <consortium name="The Broad Institute Genomics Platform"/>
            <consortium name="The Broad Institute Genome Sequencing Center for Infectious Disease"/>
            <person name="Wu L."/>
            <person name="Ma J."/>
        </authorList>
    </citation>
    <scope>NUCLEOTIDE SEQUENCE [LARGE SCALE GENOMIC DNA]</scope>
    <source>
        <strain evidence="2 3">CGMCC 1.10387</strain>
    </source>
</reference>
<dbReference type="RefSeq" id="WP_256305603.1">
    <property type="nucleotide sequence ID" value="NZ_JANHAW010000001.1"/>
</dbReference>
<feature type="compositionally biased region" description="Polar residues" evidence="1">
    <location>
        <begin position="37"/>
        <end position="47"/>
    </location>
</feature>
<protein>
    <submittedName>
        <fullName evidence="2">Uncharacterized protein</fullName>
    </submittedName>
</protein>
<feature type="region of interest" description="Disordered" evidence="1">
    <location>
        <begin position="470"/>
        <end position="493"/>
    </location>
</feature>
<dbReference type="EMBL" id="JBHUDP010000010">
    <property type="protein sequence ID" value="MFD1687274.1"/>
    <property type="molecule type" value="Genomic_DNA"/>
</dbReference>
<comment type="caution">
    <text evidence="2">The sequence shown here is derived from an EMBL/GenBank/DDBJ whole genome shotgun (WGS) entry which is preliminary data.</text>
</comment>
<organism evidence="2 3">
    <name type="scientific">Halobellus litoreus</name>
    <dbReference type="NCBI Taxonomy" id="755310"/>
    <lineage>
        <taxon>Archaea</taxon>
        <taxon>Methanobacteriati</taxon>
        <taxon>Methanobacteriota</taxon>
        <taxon>Stenosarchaea group</taxon>
        <taxon>Halobacteria</taxon>
        <taxon>Halobacteriales</taxon>
        <taxon>Haloferacaceae</taxon>
        <taxon>Halobellus</taxon>
    </lineage>
</organism>
<accession>A0ABD6DZ06</accession>
<keyword evidence="3" id="KW-1185">Reference proteome</keyword>
<name>A0ABD6DZ06_9EURY</name>
<evidence type="ECO:0000313" key="3">
    <source>
        <dbReference type="Proteomes" id="UP001597092"/>
    </source>
</evidence>
<dbReference type="Proteomes" id="UP001597092">
    <property type="component" value="Unassembled WGS sequence"/>
</dbReference>
<gene>
    <name evidence="2" type="ORF">ACFSAS_16880</name>
</gene>
<feature type="compositionally biased region" description="Polar residues" evidence="1">
    <location>
        <begin position="1"/>
        <end position="16"/>
    </location>
</feature>
<evidence type="ECO:0000313" key="2">
    <source>
        <dbReference type="EMBL" id="MFD1687274.1"/>
    </source>
</evidence>
<evidence type="ECO:0000256" key="1">
    <source>
        <dbReference type="SAM" id="MobiDB-lite"/>
    </source>
</evidence>